<dbReference type="PROSITE" id="PS50931">
    <property type="entry name" value="HTH_LYSR"/>
    <property type="match status" value="1"/>
</dbReference>
<dbReference type="InterPro" id="IPR036388">
    <property type="entry name" value="WH-like_DNA-bd_sf"/>
</dbReference>
<evidence type="ECO:0000256" key="3">
    <source>
        <dbReference type="ARBA" id="ARBA00023125"/>
    </source>
</evidence>
<reference evidence="6 7" key="1">
    <citation type="submission" date="2018-11" db="EMBL/GenBank/DDBJ databases">
        <title>Vibrio ponticus strain CAIM 1751 pathogenic for the snapper Lutjanus guttatus.</title>
        <authorList>
            <person name="Soto-Rodriguez S."/>
            <person name="Lozano-Olvera R."/>
            <person name="Gomez-Gil B."/>
        </authorList>
    </citation>
    <scope>NUCLEOTIDE SEQUENCE [LARGE SCALE GENOMIC DNA]</scope>
    <source>
        <strain evidence="6 7">CAIM 1751</strain>
    </source>
</reference>
<dbReference type="SUPFAM" id="SSF46785">
    <property type="entry name" value="Winged helix' DNA-binding domain"/>
    <property type="match status" value="1"/>
</dbReference>
<evidence type="ECO:0000259" key="5">
    <source>
        <dbReference type="PROSITE" id="PS50931"/>
    </source>
</evidence>
<keyword evidence="2" id="KW-0805">Transcription regulation</keyword>
<proteinExistence type="inferred from homology"/>
<evidence type="ECO:0000313" key="7">
    <source>
        <dbReference type="Proteomes" id="UP000278792"/>
    </source>
</evidence>
<evidence type="ECO:0000256" key="1">
    <source>
        <dbReference type="ARBA" id="ARBA00009437"/>
    </source>
</evidence>
<sequence length="315" mass="36075">MNKDLFFSLDLNLLRTFRVLSQERNMRKASQRLFVSQPAISQALQKLRHHFDDELFVKVHGGLEPTPFAIDLANAIAPHLDGLAATLNQNDEFDPASLTQPLKIAVSPIVLSCLSGTLYQRLQQQAPNCTLELVAWTKATFSELQNDDVLFGVNYEIECPKQIYPRELTELTSYVIVREGHPVNKEIINAKDMQGFDIASIITSGWNDQFSLAAEVMKREGIEAKVKFRTEFTMAAVEVITHSDLFMPHSDLFPIQHYPQLRAMLAHVNGEPFHYPVFAYYHGKYRHDPMVNWLYQQILHVIQQQIANKQSLLRI</sequence>
<dbReference type="Gene3D" id="3.40.190.10">
    <property type="entry name" value="Periplasmic binding protein-like II"/>
    <property type="match status" value="2"/>
</dbReference>
<dbReference type="InterPro" id="IPR000847">
    <property type="entry name" value="LysR_HTH_N"/>
</dbReference>
<dbReference type="SUPFAM" id="SSF53850">
    <property type="entry name" value="Periplasmic binding protein-like II"/>
    <property type="match status" value="1"/>
</dbReference>
<evidence type="ECO:0000256" key="2">
    <source>
        <dbReference type="ARBA" id="ARBA00023015"/>
    </source>
</evidence>
<dbReference type="PANTHER" id="PTHR30118:SF15">
    <property type="entry name" value="TRANSCRIPTIONAL REGULATORY PROTEIN"/>
    <property type="match status" value="1"/>
</dbReference>
<evidence type="ECO:0000313" key="6">
    <source>
        <dbReference type="EMBL" id="ROV61101.1"/>
    </source>
</evidence>
<dbReference type="InterPro" id="IPR036390">
    <property type="entry name" value="WH_DNA-bd_sf"/>
</dbReference>
<dbReference type="RefSeq" id="WP_123781276.1">
    <property type="nucleotide sequence ID" value="NZ_RKIK01000012.1"/>
</dbReference>
<dbReference type="Gene3D" id="1.10.10.10">
    <property type="entry name" value="Winged helix-like DNA-binding domain superfamily/Winged helix DNA-binding domain"/>
    <property type="match status" value="1"/>
</dbReference>
<dbReference type="InterPro" id="IPR050389">
    <property type="entry name" value="LysR-type_TF"/>
</dbReference>
<keyword evidence="4" id="KW-0804">Transcription</keyword>
<dbReference type="Pfam" id="PF00126">
    <property type="entry name" value="HTH_1"/>
    <property type="match status" value="1"/>
</dbReference>
<comment type="similarity">
    <text evidence="1">Belongs to the LysR transcriptional regulatory family.</text>
</comment>
<keyword evidence="3" id="KW-0238">DNA-binding</keyword>
<protein>
    <submittedName>
        <fullName evidence="6">LysR family transcriptional regulator</fullName>
    </submittedName>
</protein>
<dbReference type="EMBL" id="RKIK01000012">
    <property type="protein sequence ID" value="ROV61101.1"/>
    <property type="molecule type" value="Genomic_DNA"/>
</dbReference>
<comment type="caution">
    <text evidence="6">The sequence shown here is derived from an EMBL/GenBank/DDBJ whole genome shotgun (WGS) entry which is preliminary data.</text>
</comment>
<feature type="domain" description="HTH lysR-type" evidence="5">
    <location>
        <begin position="9"/>
        <end position="66"/>
    </location>
</feature>
<gene>
    <name evidence="6" type="ORF">EGH82_06385</name>
</gene>
<name>A0A3N3E2Y0_9VIBR</name>
<dbReference type="Pfam" id="PF03466">
    <property type="entry name" value="LysR_substrate"/>
    <property type="match status" value="1"/>
</dbReference>
<organism evidence="6 7">
    <name type="scientific">Vibrio ponticus</name>
    <dbReference type="NCBI Taxonomy" id="265668"/>
    <lineage>
        <taxon>Bacteria</taxon>
        <taxon>Pseudomonadati</taxon>
        <taxon>Pseudomonadota</taxon>
        <taxon>Gammaproteobacteria</taxon>
        <taxon>Vibrionales</taxon>
        <taxon>Vibrionaceae</taxon>
        <taxon>Vibrio</taxon>
    </lineage>
</organism>
<accession>A0A3N3E2Y0</accession>
<dbReference type="PRINTS" id="PR00039">
    <property type="entry name" value="HTHLYSR"/>
</dbReference>
<dbReference type="AlphaFoldDB" id="A0A3N3E2Y0"/>
<dbReference type="GO" id="GO:0003700">
    <property type="term" value="F:DNA-binding transcription factor activity"/>
    <property type="evidence" value="ECO:0007669"/>
    <property type="project" value="InterPro"/>
</dbReference>
<dbReference type="PANTHER" id="PTHR30118">
    <property type="entry name" value="HTH-TYPE TRANSCRIPTIONAL REGULATOR LEUO-RELATED"/>
    <property type="match status" value="1"/>
</dbReference>
<evidence type="ECO:0000256" key="4">
    <source>
        <dbReference type="ARBA" id="ARBA00023163"/>
    </source>
</evidence>
<dbReference type="GO" id="GO:0003677">
    <property type="term" value="F:DNA binding"/>
    <property type="evidence" value="ECO:0007669"/>
    <property type="project" value="UniProtKB-KW"/>
</dbReference>
<dbReference type="Proteomes" id="UP000278792">
    <property type="component" value="Unassembled WGS sequence"/>
</dbReference>
<dbReference type="InterPro" id="IPR005119">
    <property type="entry name" value="LysR_subst-bd"/>
</dbReference>